<name>A0A5E6ZM25_PSEFL</name>
<keyword evidence="1" id="KW-1133">Transmembrane helix</keyword>
<accession>A0A5E6ZM25</accession>
<organism evidence="2 3">
    <name type="scientific">Pseudomonas fluorescens</name>
    <dbReference type="NCBI Taxonomy" id="294"/>
    <lineage>
        <taxon>Bacteria</taxon>
        <taxon>Pseudomonadati</taxon>
        <taxon>Pseudomonadota</taxon>
        <taxon>Gammaproteobacteria</taxon>
        <taxon>Pseudomonadales</taxon>
        <taxon>Pseudomonadaceae</taxon>
        <taxon>Pseudomonas</taxon>
    </lineage>
</organism>
<dbReference type="AlphaFoldDB" id="A0A5E6ZM25"/>
<sequence length="162" mass="18400">MLPHWLWPFTLITAILTLIGLNDLRQTQHSVRRNYPVIGNLRYLIEHIRPEIRQYLLEGDDDELPFSRTQRSLVYARAKNQSAEKAFGTLYEPSFVAVCGAIISRGEQRAAEVLAELIRLRATQPSDYPAEDGGTSEASYEAALEACEHHVAFARKEGFLRD</sequence>
<gene>
    <name evidence="2" type="ORF">PS723_00188</name>
</gene>
<evidence type="ECO:0000313" key="2">
    <source>
        <dbReference type="EMBL" id="VVN67448.1"/>
    </source>
</evidence>
<feature type="transmembrane region" description="Helical" evidence="1">
    <location>
        <begin position="6"/>
        <end position="24"/>
    </location>
</feature>
<evidence type="ECO:0000256" key="1">
    <source>
        <dbReference type="SAM" id="Phobius"/>
    </source>
</evidence>
<dbReference type="SUPFAM" id="SSF51395">
    <property type="entry name" value="FMN-linked oxidoreductases"/>
    <property type="match status" value="1"/>
</dbReference>
<keyword evidence="1" id="KW-0812">Transmembrane</keyword>
<dbReference type="Proteomes" id="UP000379480">
    <property type="component" value="Unassembled WGS sequence"/>
</dbReference>
<proteinExistence type="predicted"/>
<protein>
    <submittedName>
        <fullName evidence="2">Uncharacterized protein</fullName>
    </submittedName>
</protein>
<keyword evidence="1" id="KW-0472">Membrane</keyword>
<reference evidence="2 3" key="1">
    <citation type="submission" date="2019-09" db="EMBL/GenBank/DDBJ databases">
        <authorList>
            <person name="Chandra G."/>
            <person name="Truman W A."/>
        </authorList>
    </citation>
    <scope>NUCLEOTIDE SEQUENCE [LARGE SCALE GENOMIC DNA]</scope>
    <source>
        <strain evidence="2">PS723</strain>
    </source>
</reference>
<evidence type="ECO:0000313" key="3">
    <source>
        <dbReference type="Proteomes" id="UP000379480"/>
    </source>
</evidence>
<dbReference type="EMBL" id="CABVHY010000001">
    <property type="protein sequence ID" value="VVN67448.1"/>
    <property type="molecule type" value="Genomic_DNA"/>
</dbReference>